<dbReference type="EMBL" id="JAIWYP010000013">
    <property type="protein sequence ID" value="KAH3719294.1"/>
    <property type="molecule type" value="Genomic_DNA"/>
</dbReference>
<evidence type="ECO:0000313" key="1">
    <source>
        <dbReference type="EMBL" id="KAH3719294.1"/>
    </source>
</evidence>
<proteinExistence type="predicted"/>
<evidence type="ECO:0000313" key="2">
    <source>
        <dbReference type="Proteomes" id="UP000828390"/>
    </source>
</evidence>
<reference evidence="1" key="1">
    <citation type="journal article" date="2019" name="bioRxiv">
        <title>The Genome of the Zebra Mussel, Dreissena polymorpha: A Resource for Invasive Species Research.</title>
        <authorList>
            <person name="McCartney M.A."/>
            <person name="Auch B."/>
            <person name="Kono T."/>
            <person name="Mallez S."/>
            <person name="Zhang Y."/>
            <person name="Obille A."/>
            <person name="Becker A."/>
            <person name="Abrahante J.E."/>
            <person name="Garbe J."/>
            <person name="Badalamenti J.P."/>
            <person name="Herman A."/>
            <person name="Mangelson H."/>
            <person name="Liachko I."/>
            <person name="Sullivan S."/>
            <person name="Sone E.D."/>
            <person name="Koren S."/>
            <person name="Silverstein K.A.T."/>
            <person name="Beckman K.B."/>
            <person name="Gohl D.M."/>
        </authorList>
    </citation>
    <scope>NUCLEOTIDE SEQUENCE</scope>
    <source>
        <strain evidence="1">Duluth1</strain>
        <tissue evidence="1">Whole animal</tissue>
    </source>
</reference>
<dbReference type="Proteomes" id="UP000828390">
    <property type="component" value="Unassembled WGS sequence"/>
</dbReference>
<keyword evidence="2" id="KW-1185">Reference proteome</keyword>
<comment type="caution">
    <text evidence="1">The sequence shown here is derived from an EMBL/GenBank/DDBJ whole genome shotgun (WGS) entry which is preliminary data.</text>
</comment>
<reference evidence="1" key="2">
    <citation type="submission" date="2020-11" db="EMBL/GenBank/DDBJ databases">
        <authorList>
            <person name="McCartney M.A."/>
            <person name="Auch B."/>
            <person name="Kono T."/>
            <person name="Mallez S."/>
            <person name="Becker A."/>
            <person name="Gohl D.M."/>
            <person name="Silverstein K.A.T."/>
            <person name="Koren S."/>
            <person name="Bechman K.B."/>
            <person name="Herman A."/>
            <person name="Abrahante J.E."/>
            <person name="Garbe J."/>
        </authorList>
    </citation>
    <scope>NUCLEOTIDE SEQUENCE</scope>
    <source>
        <strain evidence="1">Duluth1</strain>
        <tissue evidence="1">Whole animal</tissue>
    </source>
</reference>
<organism evidence="1 2">
    <name type="scientific">Dreissena polymorpha</name>
    <name type="common">Zebra mussel</name>
    <name type="synonym">Mytilus polymorpha</name>
    <dbReference type="NCBI Taxonomy" id="45954"/>
    <lineage>
        <taxon>Eukaryota</taxon>
        <taxon>Metazoa</taxon>
        <taxon>Spiralia</taxon>
        <taxon>Lophotrochozoa</taxon>
        <taxon>Mollusca</taxon>
        <taxon>Bivalvia</taxon>
        <taxon>Autobranchia</taxon>
        <taxon>Heteroconchia</taxon>
        <taxon>Euheterodonta</taxon>
        <taxon>Imparidentia</taxon>
        <taxon>Neoheterodontei</taxon>
        <taxon>Myida</taxon>
        <taxon>Dreissenoidea</taxon>
        <taxon>Dreissenidae</taxon>
        <taxon>Dreissena</taxon>
    </lineage>
</organism>
<dbReference type="AlphaFoldDB" id="A0A9D4C993"/>
<sequence length="72" mass="8270">MAAIKEETAPIKCGPCLFDGNTVEPRYCLQKDHTLCEGLCDMSCDLDEESRRKKWNKISMIFEESVKQITLK</sequence>
<protein>
    <submittedName>
        <fullName evidence="1">Uncharacterized protein</fullName>
    </submittedName>
</protein>
<name>A0A9D4C993_DREPO</name>
<accession>A0A9D4C993</accession>
<gene>
    <name evidence="1" type="ORF">DPMN_062125</name>
</gene>